<evidence type="ECO:0000256" key="5">
    <source>
        <dbReference type="ARBA" id="ARBA00023136"/>
    </source>
</evidence>
<reference evidence="6 7" key="1">
    <citation type="journal article" date="2023" name="Microorganisms">
        <title>Thiorhodovibrio frisius and Trv. litoralis spp. nov., Two Novel Members from a Clade of Fastidious Purple Sulfur Bacteria That Exhibit Unique Red-Shifted Light-Harvesting Capabilities.</title>
        <authorList>
            <person name="Methner A."/>
            <person name="Kuzyk S.B."/>
            <person name="Petersen J."/>
            <person name="Bauer S."/>
            <person name="Brinkmann H."/>
            <person name="Sichau K."/>
            <person name="Wanner G."/>
            <person name="Wolf J."/>
            <person name="Neumann-Schaal M."/>
            <person name="Henke P."/>
            <person name="Tank M."/>
            <person name="Sproer C."/>
            <person name="Bunk B."/>
            <person name="Overmann J."/>
        </authorList>
    </citation>
    <scope>NUCLEOTIDE SEQUENCE [LARGE SCALE GENOMIC DNA]</scope>
    <source>
        <strain evidence="6 7">DSM 6702</strain>
    </source>
</reference>
<dbReference type="SUPFAM" id="SSF140478">
    <property type="entry name" value="LemA-like"/>
    <property type="match status" value="1"/>
</dbReference>
<evidence type="ECO:0000256" key="3">
    <source>
        <dbReference type="ARBA" id="ARBA00022692"/>
    </source>
</evidence>
<sequence>MLKSLRGVLATLEAYPDLRSADQFLALQAELEGTENRVNVARMRFNDVVEDFNGAIRRLPGSLVAGIGNLQRKAYFTADAGDEQAVQVRIHYSEYAD</sequence>
<dbReference type="PANTHER" id="PTHR34478:SF2">
    <property type="entry name" value="MEMBRANE PROTEIN"/>
    <property type="match status" value="1"/>
</dbReference>
<name>A0ABZ0SGY1_9GAMM</name>
<organism evidence="6 7">
    <name type="scientific">Thiorhodovibrio winogradskyi</name>
    <dbReference type="NCBI Taxonomy" id="77007"/>
    <lineage>
        <taxon>Bacteria</taxon>
        <taxon>Pseudomonadati</taxon>
        <taxon>Pseudomonadota</taxon>
        <taxon>Gammaproteobacteria</taxon>
        <taxon>Chromatiales</taxon>
        <taxon>Chromatiaceae</taxon>
        <taxon>Thiorhodovibrio</taxon>
    </lineage>
</organism>
<evidence type="ECO:0000256" key="2">
    <source>
        <dbReference type="ARBA" id="ARBA00008854"/>
    </source>
</evidence>
<accession>A0ABZ0SGY1</accession>
<evidence type="ECO:0000256" key="4">
    <source>
        <dbReference type="ARBA" id="ARBA00022989"/>
    </source>
</evidence>
<evidence type="ECO:0000313" key="7">
    <source>
        <dbReference type="Proteomes" id="UP001432180"/>
    </source>
</evidence>
<dbReference type="InterPro" id="IPR023353">
    <property type="entry name" value="LemA-like_dom_sf"/>
</dbReference>
<proteinExistence type="inferred from homology"/>
<evidence type="ECO:0000256" key="1">
    <source>
        <dbReference type="ARBA" id="ARBA00004167"/>
    </source>
</evidence>
<comment type="similarity">
    <text evidence="2">Belongs to the LemA family.</text>
</comment>
<protein>
    <submittedName>
        <fullName evidence="6">LemA family protein</fullName>
    </submittedName>
</protein>
<dbReference type="Proteomes" id="UP001432180">
    <property type="component" value="Chromosome"/>
</dbReference>
<keyword evidence="3" id="KW-0812">Transmembrane</keyword>
<keyword evidence="4" id="KW-1133">Transmembrane helix</keyword>
<keyword evidence="5" id="KW-0472">Membrane</keyword>
<evidence type="ECO:0000313" key="6">
    <source>
        <dbReference type="EMBL" id="WPL19719.1"/>
    </source>
</evidence>
<dbReference type="EMBL" id="CP121472">
    <property type="protein sequence ID" value="WPL19719.1"/>
    <property type="molecule type" value="Genomic_DNA"/>
</dbReference>
<gene>
    <name evidence="6" type="ORF">Thiowin_04861</name>
</gene>
<dbReference type="PANTHER" id="PTHR34478">
    <property type="entry name" value="PROTEIN LEMA"/>
    <property type="match status" value="1"/>
</dbReference>
<keyword evidence="7" id="KW-1185">Reference proteome</keyword>
<dbReference type="Gene3D" id="1.20.1440.20">
    <property type="entry name" value="LemA-like domain"/>
    <property type="match status" value="1"/>
</dbReference>
<dbReference type="Pfam" id="PF04011">
    <property type="entry name" value="LemA"/>
    <property type="match status" value="1"/>
</dbReference>
<comment type="subcellular location">
    <subcellularLocation>
        <location evidence="1">Membrane</location>
        <topology evidence="1">Single-pass membrane protein</topology>
    </subcellularLocation>
</comment>
<dbReference type="InterPro" id="IPR007156">
    <property type="entry name" value="MamQ_LemA"/>
</dbReference>